<dbReference type="SMART" id="SM00091">
    <property type="entry name" value="PAS"/>
    <property type="match status" value="2"/>
</dbReference>
<keyword evidence="16" id="KW-1185">Reference proteome</keyword>
<keyword evidence="8 10" id="KW-1133">Transmembrane helix</keyword>
<dbReference type="PROSITE" id="PS50113">
    <property type="entry name" value="PAC"/>
    <property type="match status" value="2"/>
</dbReference>
<evidence type="ECO:0000256" key="6">
    <source>
        <dbReference type="ARBA" id="ARBA00022692"/>
    </source>
</evidence>
<dbReference type="InterPro" id="IPR001610">
    <property type="entry name" value="PAC"/>
</dbReference>
<dbReference type="Gene3D" id="3.30.565.10">
    <property type="entry name" value="Histidine kinase-like ATPase, C-terminal domain"/>
    <property type="match status" value="1"/>
</dbReference>
<dbReference type="InterPro" id="IPR004358">
    <property type="entry name" value="Sig_transdc_His_kin-like_C"/>
</dbReference>
<organism evidence="15 16">
    <name type="scientific">Christiangramia crocea</name>
    <dbReference type="NCBI Taxonomy" id="2904124"/>
    <lineage>
        <taxon>Bacteria</taxon>
        <taxon>Pseudomonadati</taxon>
        <taxon>Bacteroidota</taxon>
        <taxon>Flavobacteriia</taxon>
        <taxon>Flavobacteriales</taxon>
        <taxon>Flavobacteriaceae</taxon>
        <taxon>Christiangramia</taxon>
    </lineage>
</organism>
<keyword evidence="6 10" id="KW-0812">Transmembrane</keyword>
<proteinExistence type="predicted"/>
<dbReference type="GO" id="GO:0004673">
    <property type="term" value="F:protein histidine kinase activity"/>
    <property type="evidence" value="ECO:0007669"/>
    <property type="project" value="UniProtKB-EC"/>
</dbReference>
<evidence type="ECO:0000259" key="13">
    <source>
        <dbReference type="PROSITE" id="PS50113"/>
    </source>
</evidence>
<feature type="domain" description="Histidine kinase" evidence="11">
    <location>
        <begin position="572"/>
        <end position="782"/>
    </location>
</feature>
<dbReference type="InterPro" id="IPR036890">
    <property type="entry name" value="HATPase_C_sf"/>
</dbReference>
<name>A0A9X1UWP5_9FLAO</name>
<evidence type="ECO:0000256" key="9">
    <source>
        <dbReference type="ARBA" id="ARBA00023136"/>
    </source>
</evidence>
<reference evidence="15" key="1">
    <citation type="submission" date="2021-12" db="EMBL/GenBank/DDBJ databases">
        <title>Description of Gramella crocea sp. nov., a new bacterium isolated from activated sludge.</title>
        <authorList>
            <person name="Zhang X."/>
        </authorList>
    </citation>
    <scope>NUCLEOTIDE SEQUENCE</scope>
    <source>
        <strain evidence="15">YB25</strain>
    </source>
</reference>
<accession>A0A9X1UWP5</accession>
<dbReference type="PROSITE" id="PS50112">
    <property type="entry name" value="PAS"/>
    <property type="match status" value="2"/>
</dbReference>
<keyword evidence="9 10" id="KW-0472">Membrane</keyword>
<dbReference type="NCBIfam" id="TIGR00229">
    <property type="entry name" value="sensory_box"/>
    <property type="match status" value="2"/>
</dbReference>
<dbReference type="PROSITE" id="PS50109">
    <property type="entry name" value="HIS_KIN"/>
    <property type="match status" value="1"/>
</dbReference>
<dbReference type="InterPro" id="IPR006189">
    <property type="entry name" value="CHASE_dom"/>
</dbReference>
<dbReference type="InterPro" id="IPR042240">
    <property type="entry name" value="CHASE_sf"/>
</dbReference>
<sequence>MAQKIKNSDILSQRKPLLIGILAFLFLLLGGLFMLWQRYQILVESRQSEMESIIDVVEQNIDQSLKYSYSAALSLALQIDAEGRIENFDEVAPQLVDNNSNIDAIEIVPDGIITKVYPYEENKAAINYNILKDSTRNEEAFKAIERRRMFFGGPFELKQGGLAIVGRLPVFIKNEFWGFVAVIIDFNNLIDQSGIRELSGEKYKFQFSKINPSTAKEEFFLKDVSGINESYSEYLTFPDGEWKIYIIPVDPYQPFYTVVPVAFLMLILSGAFGWIIYNTLKQPLILEARVKEQAGELAKSELRFRTIFNQAAIGMVRVDSKTGMIQETNKRFQELIGYSEEELKLMHYLDVSHEDDIEENQKLMKKLKNNEIREYSLKKRLKQKKGDYIWVGLHVSALWKKDQEATSHIAIVEDISARVKAKQELVENEKRFRSLVENSNEVILIINNRGEAVYCSPSFKRITGYDELLCSGNDIFSLIHPEERCLLIEKLKRVRTNPGKPYSEIIMRVKTSSSSWIWVNATLTNFLEEKNIEGYIVNLRDITGKKEAELNLVKSYELVMEQNKRLLNFAYIVSHNLRSHSSNLESILELYDFEDSEKEKRNYIALLKNVSDNLNQSLHDLNEVVSINTNLDIGVEPINVSAYLDKAIEILGLQIKSKDARIINEVPGEMVVSFNSAYMESVLLNFITNALRYSHPDRQPEISIKGYKEDSNWTLEIKDNGIGIDLNKHGDKVFGLYKTFSGRQDGRGVGLFITKNQINAMGGTVEVESKPDIGTTFKVDFK</sequence>
<dbReference type="GO" id="GO:0016020">
    <property type="term" value="C:membrane"/>
    <property type="evidence" value="ECO:0007669"/>
    <property type="project" value="UniProtKB-SubCell"/>
</dbReference>
<dbReference type="InterPro" id="IPR052162">
    <property type="entry name" value="Sensor_kinase/Photoreceptor"/>
</dbReference>
<dbReference type="PROSITE" id="PS50839">
    <property type="entry name" value="CHASE"/>
    <property type="match status" value="1"/>
</dbReference>
<dbReference type="SMART" id="SM01079">
    <property type="entry name" value="CHASE"/>
    <property type="match status" value="1"/>
</dbReference>
<dbReference type="InterPro" id="IPR003594">
    <property type="entry name" value="HATPase_dom"/>
</dbReference>
<dbReference type="Gene3D" id="3.30.450.20">
    <property type="entry name" value="PAS domain"/>
    <property type="match status" value="2"/>
</dbReference>
<dbReference type="InterPro" id="IPR013767">
    <property type="entry name" value="PAS_fold"/>
</dbReference>
<feature type="domain" description="PAC" evidence="13">
    <location>
        <begin position="503"/>
        <end position="554"/>
    </location>
</feature>
<keyword evidence="7" id="KW-0418">Kinase</keyword>
<feature type="transmembrane region" description="Helical" evidence="10">
    <location>
        <begin position="255"/>
        <end position="277"/>
    </location>
</feature>
<dbReference type="Proteomes" id="UP001139344">
    <property type="component" value="Unassembled WGS sequence"/>
</dbReference>
<comment type="caution">
    <text evidence="15">The sequence shown here is derived from an EMBL/GenBank/DDBJ whole genome shotgun (WGS) entry which is preliminary data.</text>
</comment>
<evidence type="ECO:0000313" key="16">
    <source>
        <dbReference type="Proteomes" id="UP001139344"/>
    </source>
</evidence>
<evidence type="ECO:0000313" key="15">
    <source>
        <dbReference type="EMBL" id="MCG9971571.1"/>
    </source>
</evidence>
<evidence type="ECO:0000256" key="7">
    <source>
        <dbReference type="ARBA" id="ARBA00022777"/>
    </source>
</evidence>
<feature type="domain" description="PAC" evidence="13">
    <location>
        <begin position="375"/>
        <end position="427"/>
    </location>
</feature>
<evidence type="ECO:0000256" key="3">
    <source>
        <dbReference type="ARBA" id="ARBA00012438"/>
    </source>
</evidence>
<dbReference type="InterPro" id="IPR000014">
    <property type="entry name" value="PAS"/>
</dbReference>
<evidence type="ECO:0000256" key="10">
    <source>
        <dbReference type="SAM" id="Phobius"/>
    </source>
</evidence>
<feature type="domain" description="CHASE" evidence="14">
    <location>
        <begin position="109"/>
        <end position="199"/>
    </location>
</feature>
<dbReference type="GO" id="GO:0007165">
    <property type="term" value="P:signal transduction"/>
    <property type="evidence" value="ECO:0007669"/>
    <property type="project" value="UniProtKB-ARBA"/>
</dbReference>
<dbReference type="Pfam" id="PF02518">
    <property type="entry name" value="HATPase_c"/>
    <property type="match status" value="1"/>
</dbReference>
<gene>
    <name evidence="15" type="ORF">LU635_07980</name>
</gene>
<dbReference type="InterPro" id="IPR000700">
    <property type="entry name" value="PAS-assoc_C"/>
</dbReference>
<dbReference type="PRINTS" id="PR00344">
    <property type="entry name" value="BCTRLSENSOR"/>
</dbReference>
<evidence type="ECO:0000256" key="5">
    <source>
        <dbReference type="ARBA" id="ARBA00022679"/>
    </source>
</evidence>
<evidence type="ECO:0000256" key="1">
    <source>
        <dbReference type="ARBA" id="ARBA00000085"/>
    </source>
</evidence>
<feature type="domain" description="PAS" evidence="12">
    <location>
        <begin position="300"/>
        <end position="371"/>
    </location>
</feature>
<dbReference type="AlphaFoldDB" id="A0A9X1UWP5"/>
<dbReference type="PANTHER" id="PTHR43304:SF1">
    <property type="entry name" value="PAC DOMAIN-CONTAINING PROTEIN"/>
    <property type="match status" value="1"/>
</dbReference>
<dbReference type="Pfam" id="PF00989">
    <property type="entry name" value="PAS"/>
    <property type="match status" value="1"/>
</dbReference>
<dbReference type="InterPro" id="IPR013655">
    <property type="entry name" value="PAS_fold_3"/>
</dbReference>
<dbReference type="SUPFAM" id="SSF55785">
    <property type="entry name" value="PYP-like sensor domain (PAS domain)"/>
    <property type="match status" value="2"/>
</dbReference>
<dbReference type="InterPro" id="IPR005467">
    <property type="entry name" value="His_kinase_dom"/>
</dbReference>
<dbReference type="SMART" id="SM00086">
    <property type="entry name" value="PAC"/>
    <property type="match status" value="2"/>
</dbReference>
<dbReference type="EC" id="2.7.13.3" evidence="3"/>
<dbReference type="Gene3D" id="3.30.450.350">
    <property type="entry name" value="CHASE domain"/>
    <property type="match status" value="1"/>
</dbReference>
<dbReference type="SUPFAM" id="SSF55874">
    <property type="entry name" value="ATPase domain of HSP90 chaperone/DNA topoisomerase II/histidine kinase"/>
    <property type="match status" value="1"/>
</dbReference>
<evidence type="ECO:0000259" key="12">
    <source>
        <dbReference type="PROSITE" id="PS50112"/>
    </source>
</evidence>
<keyword evidence="4" id="KW-0597">Phosphoprotein</keyword>
<feature type="transmembrane region" description="Helical" evidence="10">
    <location>
        <begin position="17"/>
        <end position="36"/>
    </location>
</feature>
<dbReference type="SMART" id="SM00387">
    <property type="entry name" value="HATPase_c"/>
    <property type="match status" value="1"/>
</dbReference>
<dbReference type="CDD" id="cd00130">
    <property type="entry name" value="PAS"/>
    <property type="match status" value="2"/>
</dbReference>
<dbReference type="Pfam" id="PF08447">
    <property type="entry name" value="PAS_3"/>
    <property type="match status" value="1"/>
</dbReference>
<evidence type="ECO:0000256" key="8">
    <source>
        <dbReference type="ARBA" id="ARBA00022989"/>
    </source>
</evidence>
<dbReference type="GO" id="GO:0006355">
    <property type="term" value="P:regulation of DNA-templated transcription"/>
    <property type="evidence" value="ECO:0007669"/>
    <property type="project" value="InterPro"/>
</dbReference>
<comment type="subcellular location">
    <subcellularLocation>
        <location evidence="2">Membrane</location>
    </subcellularLocation>
</comment>
<comment type="catalytic activity">
    <reaction evidence="1">
        <text>ATP + protein L-histidine = ADP + protein N-phospho-L-histidine.</text>
        <dbReference type="EC" id="2.7.13.3"/>
    </reaction>
</comment>
<dbReference type="EMBL" id="JAJSON010000018">
    <property type="protein sequence ID" value="MCG9971571.1"/>
    <property type="molecule type" value="Genomic_DNA"/>
</dbReference>
<dbReference type="InterPro" id="IPR035965">
    <property type="entry name" value="PAS-like_dom_sf"/>
</dbReference>
<evidence type="ECO:0000256" key="4">
    <source>
        <dbReference type="ARBA" id="ARBA00022553"/>
    </source>
</evidence>
<evidence type="ECO:0000259" key="14">
    <source>
        <dbReference type="PROSITE" id="PS50839"/>
    </source>
</evidence>
<feature type="domain" description="PAS" evidence="12">
    <location>
        <begin position="428"/>
        <end position="498"/>
    </location>
</feature>
<dbReference type="Pfam" id="PF03924">
    <property type="entry name" value="CHASE"/>
    <property type="match status" value="1"/>
</dbReference>
<keyword evidence="5" id="KW-0808">Transferase</keyword>
<dbReference type="RefSeq" id="WP_240097942.1">
    <property type="nucleotide sequence ID" value="NZ_JAJSON010000018.1"/>
</dbReference>
<evidence type="ECO:0000256" key="2">
    <source>
        <dbReference type="ARBA" id="ARBA00004370"/>
    </source>
</evidence>
<evidence type="ECO:0000259" key="11">
    <source>
        <dbReference type="PROSITE" id="PS50109"/>
    </source>
</evidence>
<protein>
    <recommendedName>
        <fullName evidence="3">histidine kinase</fullName>
        <ecNumber evidence="3">2.7.13.3</ecNumber>
    </recommendedName>
</protein>
<dbReference type="PANTHER" id="PTHR43304">
    <property type="entry name" value="PHYTOCHROME-LIKE PROTEIN CPH1"/>
    <property type="match status" value="1"/>
</dbReference>